<feature type="compositionally biased region" description="Low complexity" evidence="2">
    <location>
        <begin position="334"/>
        <end position="357"/>
    </location>
</feature>
<sequence length="560" mass="60152">MTALRALLVAATTAALRVPTRRELLVGGTTSIAAPAFADPHEFAPSVVEEEFSTGKTGLLLLPPVAPLRNSYTWVRAAEDEAEAAGILATNPAFKMAVSNSLTERGLKQASDAAKKLKDLGMANPRIWYCTGRSSTQTADILCDELGIPHDRMMPEYVMLDARGFGAHEGIKLKELEKLHAQYDAKSRYLKPVEGEDGSYAESVEDAYARIRSVLSNCETSRCGEEIVIVAPGADLLSIASAMLRGDDLRTHFKNKPPPGAVVHFGDMAATAKPWTPSKSNDPGPAWAAAERDRLTRAHDDRALVARAQARGHQDVDRLVDAHQDHTIRTARLDAQAAARQATADSQNEKNAATKAAAEARKEQARARRAARVAADRERILSAPQKAASEVYRKPEVSQKPKPAAAPAAPKPLRQALATPAPAESLELLPEDGLLAAIPLALAMAAVGGSSLDSKEQAKASYAAKPQAKEAWLKYKVSARKRREAEAAQLKAEEEAAQKAAADEAALAAQREVLIHAKMPELEEPCDPLDELCKANYENESDDAWLAQISGIIADSSSEE</sequence>
<dbReference type="Proteomes" id="UP000789595">
    <property type="component" value="Unassembled WGS sequence"/>
</dbReference>
<dbReference type="CDD" id="cd07040">
    <property type="entry name" value="HP"/>
    <property type="match status" value="1"/>
</dbReference>
<keyword evidence="5" id="KW-1185">Reference proteome</keyword>
<reference evidence="4" key="1">
    <citation type="submission" date="2021-11" db="EMBL/GenBank/DDBJ databases">
        <authorList>
            <consortium name="Genoscope - CEA"/>
            <person name="William W."/>
        </authorList>
    </citation>
    <scope>NUCLEOTIDE SEQUENCE</scope>
</reference>
<feature type="coiled-coil region" evidence="1">
    <location>
        <begin position="478"/>
        <end position="505"/>
    </location>
</feature>
<dbReference type="EMBL" id="CAKKNE010000002">
    <property type="protein sequence ID" value="CAH0367534.1"/>
    <property type="molecule type" value="Genomic_DNA"/>
</dbReference>
<dbReference type="SUPFAM" id="SSF53254">
    <property type="entry name" value="Phosphoglycerate mutase-like"/>
    <property type="match status" value="1"/>
</dbReference>
<feature type="region of interest" description="Disordered" evidence="2">
    <location>
        <begin position="334"/>
        <end position="368"/>
    </location>
</feature>
<dbReference type="OrthoDB" id="4531at2759"/>
<dbReference type="AlphaFoldDB" id="A0A8J2SJ66"/>
<feature type="region of interest" description="Disordered" evidence="2">
    <location>
        <begin position="385"/>
        <end position="412"/>
    </location>
</feature>
<organism evidence="4 5">
    <name type="scientific">Pelagomonas calceolata</name>
    <dbReference type="NCBI Taxonomy" id="35677"/>
    <lineage>
        <taxon>Eukaryota</taxon>
        <taxon>Sar</taxon>
        <taxon>Stramenopiles</taxon>
        <taxon>Ochrophyta</taxon>
        <taxon>Pelagophyceae</taxon>
        <taxon>Pelagomonadales</taxon>
        <taxon>Pelagomonadaceae</taxon>
        <taxon>Pelagomonas</taxon>
    </lineage>
</organism>
<dbReference type="InterPro" id="IPR013078">
    <property type="entry name" value="His_Pase_superF_clade-1"/>
</dbReference>
<evidence type="ECO:0000313" key="4">
    <source>
        <dbReference type="EMBL" id="CAH0367534.1"/>
    </source>
</evidence>
<comment type="caution">
    <text evidence="4">The sequence shown here is derived from an EMBL/GenBank/DDBJ whole genome shotgun (WGS) entry which is preliminary data.</text>
</comment>
<dbReference type="Pfam" id="PF00300">
    <property type="entry name" value="His_Phos_1"/>
    <property type="match status" value="1"/>
</dbReference>
<gene>
    <name evidence="4" type="ORF">PECAL_2P05590</name>
</gene>
<keyword evidence="3" id="KW-0732">Signal</keyword>
<feature type="signal peptide" evidence="3">
    <location>
        <begin position="1"/>
        <end position="15"/>
    </location>
</feature>
<evidence type="ECO:0000313" key="5">
    <source>
        <dbReference type="Proteomes" id="UP000789595"/>
    </source>
</evidence>
<evidence type="ECO:0000256" key="2">
    <source>
        <dbReference type="SAM" id="MobiDB-lite"/>
    </source>
</evidence>
<evidence type="ECO:0000256" key="1">
    <source>
        <dbReference type="SAM" id="Coils"/>
    </source>
</evidence>
<keyword evidence="1" id="KW-0175">Coiled coil</keyword>
<dbReference type="PANTHER" id="PTHR47580">
    <property type="entry name" value="PHOSPHOGLYCERATE MUTASE FAMILY PROTEIN"/>
    <property type="match status" value="1"/>
</dbReference>
<feature type="chain" id="PRO_5035227540" evidence="3">
    <location>
        <begin position="16"/>
        <end position="560"/>
    </location>
</feature>
<name>A0A8J2SJ66_9STRA</name>
<accession>A0A8J2SJ66</accession>
<feature type="compositionally biased region" description="Low complexity" evidence="2">
    <location>
        <begin position="400"/>
        <end position="412"/>
    </location>
</feature>
<dbReference type="InterPro" id="IPR029033">
    <property type="entry name" value="His_PPase_superfam"/>
</dbReference>
<dbReference type="Gene3D" id="3.40.50.1240">
    <property type="entry name" value="Phosphoglycerate mutase-like"/>
    <property type="match status" value="1"/>
</dbReference>
<protein>
    <submittedName>
        <fullName evidence="4">Uncharacterized protein</fullName>
    </submittedName>
</protein>
<proteinExistence type="predicted"/>
<evidence type="ECO:0000256" key="3">
    <source>
        <dbReference type="SAM" id="SignalP"/>
    </source>
</evidence>
<dbReference type="PANTHER" id="PTHR47580:SF1">
    <property type="entry name" value="PHOSPHOGLYCERATE MUTASE FAMILY PROTEIN"/>
    <property type="match status" value="1"/>
</dbReference>